<organism evidence="2 3">
    <name type="scientific">Amphibalanus amphitrite</name>
    <name type="common">Striped barnacle</name>
    <name type="synonym">Balanus amphitrite</name>
    <dbReference type="NCBI Taxonomy" id="1232801"/>
    <lineage>
        <taxon>Eukaryota</taxon>
        <taxon>Metazoa</taxon>
        <taxon>Ecdysozoa</taxon>
        <taxon>Arthropoda</taxon>
        <taxon>Crustacea</taxon>
        <taxon>Multicrustacea</taxon>
        <taxon>Cirripedia</taxon>
        <taxon>Thoracica</taxon>
        <taxon>Thoracicalcarea</taxon>
        <taxon>Balanomorpha</taxon>
        <taxon>Balanoidea</taxon>
        <taxon>Balanidae</taxon>
        <taxon>Amphibalaninae</taxon>
        <taxon>Amphibalanus</taxon>
    </lineage>
</organism>
<feature type="compositionally biased region" description="Pro residues" evidence="1">
    <location>
        <begin position="1441"/>
        <end position="1453"/>
    </location>
</feature>
<evidence type="ECO:0000313" key="2">
    <source>
        <dbReference type="EMBL" id="KAF0290283.1"/>
    </source>
</evidence>
<feature type="compositionally biased region" description="Basic and acidic residues" evidence="1">
    <location>
        <begin position="119"/>
        <end position="131"/>
    </location>
</feature>
<feature type="compositionally biased region" description="Basic and acidic residues" evidence="1">
    <location>
        <begin position="768"/>
        <end position="782"/>
    </location>
</feature>
<feature type="compositionally biased region" description="Polar residues" evidence="1">
    <location>
        <begin position="1174"/>
        <end position="1184"/>
    </location>
</feature>
<name>A0A6A4V9D9_AMPAM</name>
<feature type="compositionally biased region" description="Basic and acidic residues" evidence="1">
    <location>
        <begin position="839"/>
        <end position="875"/>
    </location>
</feature>
<feature type="compositionally biased region" description="Basic and acidic residues" evidence="1">
    <location>
        <begin position="1574"/>
        <end position="1583"/>
    </location>
</feature>
<evidence type="ECO:0000256" key="1">
    <source>
        <dbReference type="SAM" id="MobiDB-lite"/>
    </source>
</evidence>
<feature type="compositionally biased region" description="Basic and acidic residues" evidence="1">
    <location>
        <begin position="53"/>
        <end position="62"/>
    </location>
</feature>
<feature type="compositionally biased region" description="Basic and acidic residues" evidence="1">
    <location>
        <begin position="213"/>
        <end position="224"/>
    </location>
</feature>
<feature type="compositionally biased region" description="Basic and acidic residues" evidence="1">
    <location>
        <begin position="155"/>
        <end position="165"/>
    </location>
</feature>
<feature type="region of interest" description="Disordered" evidence="1">
    <location>
        <begin position="34"/>
        <end position="266"/>
    </location>
</feature>
<comment type="caution">
    <text evidence="2">The sequence shown here is derived from an EMBL/GenBank/DDBJ whole genome shotgun (WGS) entry which is preliminary data.</text>
</comment>
<feature type="compositionally biased region" description="Polar residues" evidence="1">
    <location>
        <begin position="84"/>
        <end position="96"/>
    </location>
</feature>
<feature type="region of interest" description="Disordered" evidence="1">
    <location>
        <begin position="1544"/>
        <end position="1583"/>
    </location>
</feature>
<feature type="compositionally biased region" description="Basic and acidic residues" evidence="1">
    <location>
        <begin position="480"/>
        <end position="500"/>
    </location>
</feature>
<dbReference type="OrthoDB" id="6605262at2759"/>
<accession>A0A6A4V9D9</accession>
<feature type="compositionally biased region" description="Basic and acidic residues" evidence="1">
    <location>
        <begin position="1012"/>
        <end position="1044"/>
    </location>
</feature>
<feature type="region of interest" description="Disordered" evidence="1">
    <location>
        <begin position="284"/>
        <end position="791"/>
    </location>
</feature>
<feature type="compositionally biased region" description="Basic and acidic residues" evidence="1">
    <location>
        <begin position="693"/>
        <end position="702"/>
    </location>
</feature>
<feature type="compositionally biased region" description="Basic residues" evidence="1">
    <location>
        <begin position="826"/>
        <end position="837"/>
    </location>
</feature>
<dbReference type="Proteomes" id="UP000440578">
    <property type="component" value="Unassembled WGS sequence"/>
</dbReference>
<evidence type="ECO:0000313" key="3">
    <source>
        <dbReference type="Proteomes" id="UP000440578"/>
    </source>
</evidence>
<feature type="compositionally biased region" description="Basic and acidic residues" evidence="1">
    <location>
        <begin position="1415"/>
        <end position="1434"/>
    </location>
</feature>
<feature type="compositionally biased region" description="Basic and acidic residues" evidence="1">
    <location>
        <begin position="195"/>
        <end position="205"/>
    </location>
</feature>
<protein>
    <submittedName>
        <fullName evidence="2">Uncharacterized protein</fullName>
    </submittedName>
</protein>
<feature type="compositionally biased region" description="Low complexity" evidence="1">
    <location>
        <begin position="132"/>
        <end position="154"/>
    </location>
</feature>
<feature type="compositionally biased region" description="Polar residues" evidence="1">
    <location>
        <begin position="168"/>
        <end position="178"/>
    </location>
</feature>
<keyword evidence="3" id="KW-1185">Reference proteome</keyword>
<feature type="compositionally biased region" description="Polar residues" evidence="1">
    <location>
        <begin position="1363"/>
        <end position="1388"/>
    </location>
</feature>
<dbReference type="EMBL" id="VIIS01001967">
    <property type="protein sequence ID" value="KAF0290283.1"/>
    <property type="molecule type" value="Genomic_DNA"/>
</dbReference>
<feature type="compositionally biased region" description="Polar residues" evidence="1">
    <location>
        <begin position="225"/>
        <end position="241"/>
    </location>
</feature>
<feature type="compositionally biased region" description="Pro residues" evidence="1">
    <location>
        <begin position="1104"/>
        <end position="1113"/>
    </location>
</feature>
<gene>
    <name evidence="2" type="ORF">FJT64_011497</name>
</gene>
<feature type="compositionally biased region" description="Basic residues" evidence="1">
    <location>
        <begin position="682"/>
        <end position="692"/>
    </location>
</feature>
<feature type="compositionally biased region" description="Low complexity" evidence="1">
    <location>
        <begin position="322"/>
        <end position="332"/>
    </location>
</feature>
<proteinExistence type="predicted"/>
<feature type="region of interest" description="Disordered" evidence="1">
    <location>
        <begin position="1078"/>
        <end position="1515"/>
    </location>
</feature>
<feature type="compositionally biased region" description="Basic and acidic residues" evidence="1">
    <location>
        <begin position="1237"/>
        <end position="1246"/>
    </location>
</feature>
<feature type="compositionally biased region" description="Low complexity" evidence="1">
    <location>
        <begin position="294"/>
        <end position="309"/>
    </location>
</feature>
<feature type="compositionally biased region" description="Low complexity" evidence="1">
    <location>
        <begin position="516"/>
        <end position="526"/>
    </location>
</feature>
<feature type="compositionally biased region" description="Polar residues" evidence="1">
    <location>
        <begin position="385"/>
        <end position="401"/>
    </location>
</feature>
<sequence length="1583" mass="176614">MPSFGSGRDDEHRMAVYRSGDHALSTRQLLVDEDGNVVEDSGPIISTDTTVDTTEKKDENYRGDAPPAQPAPTMLQKVSPEPMENSSGYVSNTNSMKPPPVKYATVGRSRPGGVKRTSSLRELRKLYKNDLSRPSSQASRSSGGSGAGRRPSSRSSREAMSERVSRQRAGSTRRSSYSKVRRPESRTSSKALILRRRESSRRDAPQRSSSIRSGREARDVRPDSRASQASQRPVGKQSRSIFGSWKPRITLRRSKSLQVKPEPVKKREIRFGDEYEPSVIMMKGVEHRRSEVGARSMSARADAPSSSRRLTQTLNRPPRRSSPPTRSQRASSADVTRRLEPLGEAPQESPPRARRYRPNERAGRAPSELSSSSPRAPVWRADSDGSLSDTMTARSRGSTVRSARHGDRYAARSQRSRTRVSESSGDRKNAGVMGFLRRKFSLKPRDKPSPAPVKKRERASSSSLSSLERPARHSKLKTAKSHEVLTVEPGRDEVDTERTTYRSLPRTQHRSGAGGTSLSRRLSSLGWATVGRPTERSHSFRDEPRNNERLDLPAPVAPPKATNEMSRGRPRAPPEEEQPIQPIIQQRRALSQPSLFHTAEEREPPQEPFTHYANLPFQLSARHRSSPDLTEPLATAPAARAASQPSLVVAGRASRRSSASSSSLESPDERRHSSRGRSSAHGAHRKGILKRQRSTERRHDGVKNVNVTRDQDKHGRQRQHGVLHDIAHNIKNVFRHRKSSDRQPSEGRAVVPSGDSVVSERYVNVTSSHEERESGRREEEVHQLGSVSNEEVQRAIRDGADARRLVQRQVSAGSGGGGAVVDPRAPQRRLLHQHGRSWRTVDTDDLRETSRRDRHGELRTESAHTHQHEEYHDAQVPEDGPDEEAREQVRSSSHSRRHTKDVDMLEHFSVPKGGRLADGIKLGDGLRYVKENVEEQRQGDPETGGVSERLRELHRPALQHSSTSIEYRPGEQRARGGPSSSWLNGHLSAESPPSPRSPEEAGRRQTGSSHPETWRRTESYSREVRETPERTYIKETRESPRGGYERVQLVPAGAPRPPVSSAISDLVSEVDEDPIFASKFSSGKSRGGGATLAFTSVPREVERPPSPPAPTAPPRTKRKNRQKQQAPPPPEPPREVTHTPPQRRRTPPQEPRYSPPQVRRIPSQEARYSPPQVRRSSPQESRYSPPQVRRTSSKENRYSPPPVRRSPPQETRYTPPRRSSAGERDSTPVRVQTTQQEDGRIVKEYHFCSSPRPQRPVRRGSPVARESPSAAWERSRSSDEPDGPAAARLGGLAGRRHQSTEQLDWRAAEPPFSTQTVDRRRPARTHQEPVLQTQTLPRKPRESRDPPSASRLGASSKFGGSMINVSVRNNVFGSSPVTRQPPRRTNSLYEKEEGPAGGGLKSPDIISAIQRTSGTRREEDDGIQRQSVEKEPEWRPTVSAHPPPPPPPPPPAKVPKVAPKVAPKPRPATKENFMRGLMQNAPELYSALHGDERKDSKTPSPKQSPPPALYRARSPAPLTLDYGAIYPKTPPVFKRLERLRADEEVVTKEGRSRSTTPAEDVHNFRLGTMSPTGERTDLIKVQR</sequence>
<feature type="compositionally biased region" description="Basic and acidic residues" evidence="1">
    <location>
        <begin position="533"/>
        <end position="551"/>
    </location>
</feature>
<reference evidence="2 3" key="1">
    <citation type="submission" date="2019-07" db="EMBL/GenBank/DDBJ databases">
        <title>Draft genome assembly of a fouling barnacle, Amphibalanus amphitrite (Darwin, 1854): The first reference genome for Thecostraca.</title>
        <authorList>
            <person name="Kim W."/>
        </authorList>
    </citation>
    <scope>NUCLEOTIDE SEQUENCE [LARGE SCALE GENOMIC DNA]</scope>
    <source>
        <strain evidence="2">SNU_AA5</strain>
        <tissue evidence="2">Soma without cirri and trophi</tissue>
    </source>
</reference>
<feature type="compositionally biased region" description="Low complexity" evidence="1">
    <location>
        <begin position="579"/>
        <end position="589"/>
    </location>
</feature>
<feature type="region of interest" description="Disordered" evidence="1">
    <location>
        <begin position="956"/>
        <end position="1065"/>
    </location>
</feature>
<feature type="region of interest" description="Disordered" evidence="1">
    <location>
        <begin position="809"/>
        <end position="907"/>
    </location>
</feature>